<dbReference type="OrthoDB" id="10003750at2"/>
<organism evidence="1 3">
    <name type="scientific">Oceanimonas baumannii</name>
    <dbReference type="NCBI Taxonomy" id="129578"/>
    <lineage>
        <taxon>Bacteria</taxon>
        <taxon>Pseudomonadati</taxon>
        <taxon>Pseudomonadota</taxon>
        <taxon>Gammaproteobacteria</taxon>
        <taxon>Aeromonadales</taxon>
        <taxon>Aeromonadaceae</taxon>
        <taxon>Oceanimonas</taxon>
    </lineage>
</organism>
<dbReference type="EMBL" id="SODO01000019">
    <property type="protein sequence ID" value="TDW55298.1"/>
    <property type="molecule type" value="Genomic_DNA"/>
</dbReference>
<gene>
    <name evidence="1" type="ORF">B6S09_16875</name>
    <name evidence="2" type="ORF">LY04_03404</name>
</gene>
<dbReference type="RefSeq" id="WP_094279665.1">
    <property type="nucleotide sequence ID" value="NZ_NQJF01000018.1"/>
</dbReference>
<dbReference type="Proteomes" id="UP000243640">
    <property type="component" value="Unassembled WGS sequence"/>
</dbReference>
<comment type="caution">
    <text evidence="1">The sequence shown here is derived from an EMBL/GenBank/DDBJ whole genome shotgun (WGS) entry which is preliminary data.</text>
</comment>
<dbReference type="Proteomes" id="UP000295058">
    <property type="component" value="Unassembled WGS sequence"/>
</dbReference>
<dbReference type="EMBL" id="NQJF01000018">
    <property type="protein sequence ID" value="OYD21202.1"/>
    <property type="molecule type" value="Genomic_DNA"/>
</dbReference>
<keyword evidence="4" id="KW-1185">Reference proteome</keyword>
<accession>A0A235C9P0</accession>
<evidence type="ECO:0000313" key="3">
    <source>
        <dbReference type="Proteomes" id="UP000243640"/>
    </source>
</evidence>
<dbReference type="AlphaFoldDB" id="A0A235C9P0"/>
<name>A0A235C9P0_9GAMM</name>
<evidence type="ECO:0000313" key="2">
    <source>
        <dbReference type="EMBL" id="TDW55298.1"/>
    </source>
</evidence>
<protein>
    <submittedName>
        <fullName evidence="2">Uncharacterized protein YdgA (DUF945 family)</fullName>
    </submittedName>
</protein>
<reference evidence="2 4" key="2">
    <citation type="submission" date="2019-03" db="EMBL/GenBank/DDBJ databases">
        <title>Genomic Encyclopedia of Archaeal and Bacterial Type Strains, Phase II (KMG-II): from individual species to whole genera.</title>
        <authorList>
            <person name="Goeker M."/>
        </authorList>
    </citation>
    <scope>NUCLEOTIDE SEQUENCE [LARGE SCALE GENOMIC DNA]</scope>
    <source>
        <strain evidence="2 4">DSM 15594</strain>
    </source>
</reference>
<sequence length="435" mass="46963">MKKKYIAGAIGVALVGFAGFNQLNYSKNLKQVLDDLVYTINTSDFPEQEVSAVLSTHQSGTFASTGTMTLTAGTSWDPMTFELAYKIVHGPTTFLTGSDYHVEITNTQISGQSDKTITSTLLNGKPVLLSGHMAPEKLTGELTVPIIALNEDNIELDSPPITAAFTLTDFSSGGSAVYDISAHIPSLRFNSPDETLELTDGKLLIDSEYDIDTGKIKAALNIANASVINKRAQRDNEYIGIKGLSLITSTDIDEQLIHNVSLTFDQLEGNTQLLSDAEFSYTLAGIDGKAILDTVDISQYAAQEGWSEYRLQQAIEEIMVDRGDQLLAHNPSLEINRIKATLNDELLIDGKGLVKLNAARLPDNFVRSVLDNPYSLNPQDVEKAIFADIEATLGQSAGAAVAMLDLSVAALLAESGETFSFKMEDGNVTLNGQQL</sequence>
<evidence type="ECO:0000313" key="4">
    <source>
        <dbReference type="Proteomes" id="UP000295058"/>
    </source>
</evidence>
<dbReference type="InterPro" id="IPR010352">
    <property type="entry name" value="DUF945"/>
</dbReference>
<evidence type="ECO:0000313" key="1">
    <source>
        <dbReference type="EMBL" id="OYD21202.1"/>
    </source>
</evidence>
<reference evidence="1 3" key="1">
    <citation type="submission" date="2017-08" db="EMBL/GenBank/DDBJ databases">
        <title>Draft Genome Sequence of the Marine Bacterium Oceanimonas baumannii ATCC 700832.</title>
        <authorList>
            <person name="Mcclelland W.D."/>
            <person name="Brennan M.A."/>
            <person name="Trachtenberg A.M."/>
            <person name="Maclea K.S."/>
        </authorList>
    </citation>
    <scope>NUCLEOTIDE SEQUENCE [LARGE SCALE GENOMIC DNA]</scope>
    <source>
        <strain evidence="1 3">ATCC 700832</strain>
    </source>
</reference>
<dbReference type="Pfam" id="PF06097">
    <property type="entry name" value="DUF945"/>
    <property type="match status" value="1"/>
</dbReference>
<proteinExistence type="predicted"/>